<dbReference type="CDD" id="cd01027">
    <property type="entry name" value="TOPRIM_RNase_M5_like"/>
    <property type="match status" value="1"/>
</dbReference>
<keyword evidence="5" id="KW-0479">Metal-binding</keyword>
<dbReference type="SUPFAM" id="SSF110455">
    <property type="entry name" value="Toprim domain"/>
    <property type="match status" value="1"/>
</dbReference>
<evidence type="ECO:0000256" key="11">
    <source>
        <dbReference type="HAMAP-Rule" id="MF_01469"/>
    </source>
</evidence>
<keyword evidence="10 11" id="KW-0694">RNA-binding</keyword>
<dbReference type="GO" id="GO:0043822">
    <property type="term" value="F:ribonuclease M5 activity"/>
    <property type="evidence" value="ECO:0007669"/>
    <property type="project" value="UniProtKB-UniRule"/>
</dbReference>
<dbReference type="NCBIfam" id="TIGR00334">
    <property type="entry name" value="5S_RNA_mat_M5"/>
    <property type="match status" value="1"/>
</dbReference>
<dbReference type="GO" id="GO:0005737">
    <property type="term" value="C:cytoplasm"/>
    <property type="evidence" value="ECO:0007669"/>
    <property type="project" value="UniProtKB-SubCell"/>
</dbReference>
<keyword evidence="15" id="KW-1185">Reference proteome</keyword>
<dbReference type="Pfam" id="PF13331">
    <property type="entry name" value="DUF4093"/>
    <property type="match status" value="1"/>
</dbReference>
<keyword evidence="8 11" id="KW-0378">Hydrolase</keyword>
<gene>
    <name evidence="11 14" type="primary">rnmV</name>
    <name evidence="14" type="ORF">OL234_00620</name>
</gene>
<keyword evidence="6 11" id="KW-0699">rRNA-binding</keyword>
<dbReference type="InterPro" id="IPR034141">
    <property type="entry name" value="TOPRIM_RNase_M5-like"/>
</dbReference>
<accession>A0AAF0CV02</accession>
<evidence type="ECO:0000256" key="1">
    <source>
        <dbReference type="ARBA" id="ARBA00022490"/>
    </source>
</evidence>
<dbReference type="InterPro" id="IPR006171">
    <property type="entry name" value="TOPRIM_dom"/>
</dbReference>
<evidence type="ECO:0000256" key="10">
    <source>
        <dbReference type="ARBA" id="ARBA00022884"/>
    </source>
</evidence>
<reference evidence="14" key="1">
    <citation type="submission" date="2022-10" db="EMBL/GenBank/DDBJ databases">
        <title>Vagococcus sp. isolated from poultry meat.</title>
        <authorList>
            <person name="Johansson P."/>
            <person name="Bjorkroth J."/>
        </authorList>
    </citation>
    <scope>NUCLEOTIDE SEQUENCE</scope>
    <source>
        <strain evidence="14">STAA11</strain>
    </source>
</reference>
<keyword evidence="3 11" id="KW-0698">rRNA processing</keyword>
<dbReference type="GO" id="GO:0006364">
    <property type="term" value="P:rRNA processing"/>
    <property type="evidence" value="ECO:0007669"/>
    <property type="project" value="UniProtKB-UniRule"/>
</dbReference>
<evidence type="ECO:0000256" key="7">
    <source>
        <dbReference type="ARBA" id="ARBA00022759"/>
    </source>
</evidence>
<dbReference type="PROSITE" id="PS50880">
    <property type="entry name" value="TOPRIM"/>
    <property type="match status" value="1"/>
</dbReference>
<comment type="subcellular location">
    <subcellularLocation>
        <location evidence="11">Cytoplasm</location>
    </subcellularLocation>
</comment>
<evidence type="ECO:0000256" key="9">
    <source>
        <dbReference type="ARBA" id="ARBA00022842"/>
    </source>
</evidence>
<dbReference type="AlphaFoldDB" id="A0AAF0CV02"/>
<dbReference type="Pfam" id="PF01751">
    <property type="entry name" value="Toprim"/>
    <property type="match status" value="1"/>
</dbReference>
<evidence type="ECO:0000313" key="15">
    <source>
        <dbReference type="Proteomes" id="UP001179647"/>
    </source>
</evidence>
<dbReference type="Proteomes" id="UP001179647">
    <property type="component" value="Chromosome"/>
</dbReference>
<evidence type="ECO:0000256" key="8">
    <source>
        <dbReference type="ARBA" id="ARBA00022801"/>
    </source>
</evidence>
<dbReference type="PANTHER" id="PTHR39156">
    <property type="entry name" value="RIBONUCLEASE M5"/>
    <property type="match status" value="1"/>
</dbReference>
<dbReference type="SMART" id="SM00493">
    <property type="entry name" value="TOPRIM"/>
    <property type="match status" value="1"/>
</dbReference>
<sequence length="197" mass="22063">MNEKLKIKEIVVVEGKDDTKRLQQVVEVDTIETIGSAINQDILLRIEHAQEIRGVIVFTDPDFSGEKIRKIITAAVPKVKHAFISRKDGAPQKKGSSLGVEHASDEAILDALKNVLSPYEAFDDTSQTFEIPRQLLLDYGLIAGAKAKKRREALGDYLRIGYTNGKQLCKRLKMFQITEVELNKAMEVVLKEEKDGV</sequence>
<organism evidence="14 15">
    <name type="scientific">Vagococcus intermedius</name>
    <dbReference type="NCBI Taxonomy" id="2991418"/>
    <lineage>
        <taxon>Bacteria</taxon>
        <taxon>Bacillati</taxon>
        <taxon>Bacillota</taxon>
        <taxon>Bacilli</taxon>
        <taxon>Lactobacillales</taxon>
        <taxon>Enterococcaceae</taxon>
        <taxon>Vagococcus</taxon>
    </lineage>
</organism>
<comment type="catalytic activity">
    <reaction evidence="11">
        <text>Endonucleolytic cleavage of RNA, removing 21 and 42 nucleotides, respectively, from the 5'- and 3'-termini of a 5S-rRNA precursor.</text>
        <dbReference type="EC" id="3.1.26.8"/>
    </reaction>
</comment>
<dbReference type="InterPro" id="IPR025156">
    <property type="entry name" value="RNase_M5_C"/>
</dbReference>
<evidence type="ECO:0000313" key="14">
    <source>
        <dbReference type="EMBL" id="WEG73449.1"/>
    </source>
</evidence>
<keyword evidence="9" id="KW-0460">Magnesium</keyword>
<comment type="function">
    <text evidence="11">Required for correct processing of both the 5' and 3' ends of 5S rRNA precursor. Cleaves both sides of a double-stranded region yielding mature 5S rRNA in one step.</text>
</comment>
<dbReference type="GO" id="GO:0019843">
    <property type="term" value="F:rRNA binding"/>
    <property type="evidence" value="ECO:0007669"/>
    <property type="project" value="UniProtKB-KW"/>
</dbReference>
<comment type="similarity">
    <text evidence="11">Belongs to the ribonuclease M5 family.</text>
</comment>
<feature type="domain" description="Toprim" evidence="13">
    <location>
        <begin position="8"/>
        <end position="91"/>
    </location>
</feature>
<dbReference type="KEGG" id="vie:OL234_00620"/>
<keyword evidence="1 11" id="KW-0963">Cytoplasm</keyword>
<dbReference type="PANTHER" id="PTHR39156:SF1">
    <property type="entry name" value="RIBONUCLEASE M5"/>
    <property type="match status" value="1"/>
</dbReference>
<evidence type="ECO:0000256" key="3">
    <source>
        <dbReference type="ARBA" id="ARBA00022552"/>
    </source>
</evidence>
<protein>
    <recommendedName>
        <fullName evidence="11 12">Ribonuclease M5</fullName>
        <ecNumber evidence="11 12">3.1.26.8</ecNumber>
    </recommendedName>
    <alternativeName>
        <fullName evidence="11">RNase M5</fullName>
    </alternativeName>
    <alternativeName>
        <fullName evidence="11">Ribosomal RNA terminal maturase M5</fullName>
    </alternativeName>
</protein>
<dbReference type="FunFam" id="3.40.1360.10:FF:000006">
    <property type="entry name" value="Ribonuclease M5"/>
    <property type="match status" value="1"/>
</dbReference>
<dbReference type="Gene3D" id="3.40.1360.10">
    <property type="match status" value="1"/>
</dbReference>
<keyword evidence="7 11" id="KW-0255">Endonuclease</keyword>
<evidence type="ECO:0000259" key="13">
    <source>
        <dbReference type="PROSITE" id="PS50880"/>
    </source>
</evidence>
<dbReference type="HAMAP" id="MF_01469">
    <property type="entry name" value="RNase_M5"/>
    <property type="match status" value="1"/>
</dbReference>
<name>A0AAF0CV02_9ENTE</name>
<evidence type="ECO:0000256" key="6">
    <source>
        <dbReference type="ARBA" id="ARBA00022730"/>
    </source>
</evidence>
<evidence type="ECO:0000256" key="5">
    <source>
        <dbReference type="ARBA" id="ARBA00022723"/>
    </source>
</evidence>
<dbReference type="RefSeq" id="WP_275469248.1">
    <property type="nucleotide sequence ID" value="NZ_CP110232.1"/>
</dbReference>
<keyword evidence="2 11" id="KW-0690">Ribosome biogenesis</keyword>
<proteinExistence type="inferred from homology"/>
<evidence type="ECO:0000256" key="4">
    <source>
        <dbReference type="ARBA" id="ARBA00022722"/>
    </source>
</evidence>
<keyword evidence="4 11" id="KW-0540">Nuclease</keyword>
<dbReference type="EMBL" id="CP110232">
    <property type="protein sequence ID" value="WEG73449.1"/>
    <property type="molecule type" value="Genomic_DNA"/>
</dbReference>
<dbReference type="GO" id="GO:0046872">
    <property type="term" value="F:metal ion binding"/>
    <property type="evidence" value="ECO:0007669"/>
    <property type="project" value="UniProtKB-KW"/>
</dbReference>
<dbReference type="EC" id="3.1.26.8" evidence="11 12"/>
<evidence type="ECO:0000256" key="2">
    <source>
        <dbReference type="ARBA" id="ARBA00022517"/>
    </source>
</evidence>
<dbReference type="InterPro" id="IPR004466">
    <property type="entry name" value="RNase_M5"/>
</dbReference>
<evidence type="ECO:0000256" key="12">
    <source>
        <dbReference type="NCBIfam" id="TIGR00334"/>
    </source>
</evidence>